<keyword evidence="2" id="KW-1185">Reference proteome</keyword>
<sequence length="569" mass="63218">MAFNPQFARLGEILVHEGYVTEDQVKEALIKQSNFGLKLGETMIKLGYLTEEQLLKALNMQLGYDIVDEKELMDLDIEVVRRIPEPYAVENRVIALREDADGMVVAMADPDNLTVLDSLKKILGTNVKPKLISDSMLHDTVEKYYKSIRTTTEVEEAVGGFDFVAVDEDENEITIAAASQQADAPVVKLVNLIINEAIKANATDIHIEPLTKHTRVRYRIDGALREVMTPPIGMHPGIISLIKVMSKLNIAERRLPQDGHISLKTSIKSVDVRVSITPTVLGEKVVMRLLDKGEFGFKLTTLGFEPDDMEIFKKIIRRPYGIIIVSGPTGSGKSTSLHAALKEIEDIETNIVTVEDPVEYRVEGVTQIETKEQIGLTFGSALRSVLRQDPDIVLIGEIRDEETADIAIKFSLTGHLVFTTLHANDAPSTITRLIDIGIKPYLVGSSLCLVMAQRLVRKICPHCISDYHPTEQELNDCGITPEEAAQINFKIGRGCVHCDNTGYSGRTGIFELLTINPEIRRIIYEGGNQDLIEEAALRNGMRSLHDAAIIKMKEGITTIREVIKMTIVE</sequence>
<protein>
    <submittedName>
        <fullName evidence="1">Pilus assembly protein PilB</fullName>
    </submittedName>
</protein>
<proteinExistence type="predicted"/>
<comment type="caution">
    <text evidence="1">The sequence shown here is derived from an EMBL/GenBank/DDBJ whole genome shotgun (WGS) entry which is preliminary data.</text>
</comment>
<evidence type="ECO:0000313" key="2">
    <source>
        <dbReference type="Proteomes" id="UP000294588"/>
    </source>
</evidence>
<gene>
    <name evidence="1" type="ORF">E0946_04205</name>
</gene>
<organism evidence="1 2">
    <name type="scientific">Candidatus Syntrophosphaera thermopropionivorans</name>
    <dbReference type="NCBI Taxonomy" id="2593015"/>
    <lineage>
        <taxon>Bacteria</taxon>
        <taxon>Pseudomonadati</taxon>
        <taxon>Candidatus Cloacimonadota</taxon>
        <taxon>Candidatus Cloacimonadia</taxon>
        <taxon>Candidatus Cloacimonadales</taxon>
        <taxon>Candidatus Cloacimonadaceae</taxon>
        <taxon>Candidatus Syntrophosphaera</taxon>
    </lineage>
</organism>
<dbReference type="EMBL" id="SMOG01000010">
    <property type="protein sequence ID" value="TDF72990.1"/>
    <property type="molecule type" value="Genomic_DNA"/>
</dbReference>
<accession>A0AC61QJ58</accession>
<dbReference type="Proteomes" id="UP000294588">
    <property type="component" value="Unassembled WGS sequence"/>
</dbReference>
<reference evidence="1" key="1">
    <citation type="submission" date="2019-03" db="EMBL/GenBank/DDBJ databases">
        <title>Candidatus Syntrophosphaera thermopropionivorans: a novel player in syntrophic propionate oxidation during anaerobic digestion.</title>
        <authorList>
            <person name="Dyksma S."/>
        </authorList>
    </citation>
    <scope>NUCLEOTIDE SEQUENCE</scope>
    <source>
        <strain evidence="1">W5</strain>
    </source>
</reference>
<evidence type="ECO:0000313" key="1">
    <source>
        <dbReference type="EMBL" id="TDF72990.1"/>
    </source>
</evidence>
<name>A0AC61QJ58_9BACT</name>